<dbReference type="EMBL" id="JBHSZQ010000049">
    <property type="protein sequence ID" value="MFC7127301.1"/>
    <property type="molecule type" value="Genomic_DNA"/>
</dbReference>
<evidence type="ECO:0000313" key="1">
    <source>
        <dbReference type="EMBL" id="MFC7127301.1"/>
    </source>
</evidence>
<dbReference type="AlphaFoldDB" id="A0ABD5X7U3"/>
<dbReference type="Proteomes" id="UP001596414">
    <property type="component" value="Unassembled WGS sequence"/>
</dbReference>
<name>A0ABD5X7U3_9EURY</name>
<reference evidence="1 2" key="1">
    <citation type="journal article" date="2014" name="Int. J. Syst. Evol. Microbiol.">
        <title>Complete genome sequence of Corynebacterium casei LMG S-19264T (=DSM 44701T), isolated from a smear-ripened cheese.</title>
        <authorList>
            <consortium name="US DOE Joint Genome Institute (JGI-PGF)"/>
            <person name="Walter F."/>
            <person name="Albersmeier A."/>
            <person name="Kalinowski J."/>
            <person name="Ruckert C."/>
        </authorList>
    </citation>
    <scope>NUCLEOTIDE SEQUENCE [LARGE SCALE GENOMIC DNA]</scope>
    <source>
        <strain evidence="1 2">CGMCC 4.7215</strain>
    </source>
</reference>
<protein>
    <submittedName>
        <fullName evidence="1">Uncharacterized protein</fullName>
    </submittedName>
</protein>
<evidence type="ECO:0000313" key="2">
    <source>
        <dbReference type="Proteomes" id="UP001596414"/>
    </source>
</evidence>
<sequence>MTATVFLDTPMDGTQTLECETAKLVGDVLLAEATDSDRKQVVPMQNVAGIDGDDVEKRIEAVEYEGGRMNELVTTIE</sequence>
<comment type="caution">
    <text evidence="1">The sequence shown here is derived from an EMBL/GenBank/DDBJ whole genome shotgun (WGS) entry which is preliminary data.</text>
</comment>
<accession>A0ABD5X7U3</accession>
<proteinExistence type="predicted"/>
<dbReference type="RefSeq" id="WP_267636551.1">
    <property type="nucleotide sequence ID" value="NZ_JAODIY010000005.1"/>
</dbReference>
<gene>
    <name evidence="1" type="ORF">ACFQJ7_14965</name>
</gene>
<organism evidence="1 2">
    <name type="scientific">Halovenus rubra</name>
    <dbReference type="NCBI Taxonomy" id="869890"/>
    <lineage>
        <taxon>Archaea</taxon>
        <taxon>Methanobacteriati</taxon>
        <taxon>Methanobacteriota</taxon>
        <taxon>Stenosarchaea group</taxon>
        <taxon>Halobacteria</taxon>
        <taxon>Halobacteriales</taxon>
        <taxon>Haloarculaceae</taxon>
        <taxon>Halovenus</taxon>
    </lineage>
</organism>